<dbReference type="Proteomes" id="UP000436088">
    <property type="component" value="Unassembled WGS sequence"/>
</dbReference>
<evidence type="ECO:0000256" key="1">
    <source>
        <dbReference type="ARBA" id="ARBA00023157"/>
    </source>
</evidence>
<dbReference type="Pfam" id="PF00085">
    <property type="entry name" value="Thioredoxin"/>
    <property type="match status" value="1"/>
</dbReference>
<proteinExistence type="predicted"/>
<comment type="caution">
    <text evidence="3">The sequence shown here is derived from an EMBL/GenBank/DDBJ whole genome shotgun (WGS) entry which is preliminary data.</text>
</comment>
<accession>A0A6A2WE43</accession>
<keyword evidence="1" id="KW-1015">Disulfide bond</keyword>
<dbReference type="AlphaFoldDB" id="A0A6A2WE43"/>
<sequence>MLLVQLVVNFSAPWSAPCRSISPELVDKYTSLVFLTFDVGELAEFSNSWEISATPTFIFIKDGRQVDKFVGADQAELKRKIAEVAASKF</sequence>
<dbReference type="InterPro" id="IPR013766">
    <property type="entry name" value="Thioredoxin_domain"/>
</dbReference>
<evidence type="ECO:0000259" key="2">
    <source>
        <dbReference type="Pfam" id="PF00085"/>
    </source>
</evidence>
<protein>
    <submittedName>
        <fullName evidence="3">Thioredoxin H-type</fullName>
    </submittedName>
</protein>
<dbReference type="Gene3D" id="3.40.30.10">
    <property type="entry name" value="Glutaredoxin"/>
    <property type="match status" value="1"/>
</dbReference>
<evidence type="ECO:0000313" key="3">
    <source>
        <dbReference type="EMBL" id="KAE8655531.1"/>
    </source>
</evidence>
<name>A0A6A2WE43_HIBSY</name>
<keyword evidence="4" id="KW-1185">Reference proteome</keyword>
<dbReference type="CDD" id="cd02947">
    <property type="entry name" value="TRX_family"/>
    <property type="match status" value="1"/>
</dbReference>
<reference evidence="3" key="1">
    <citation type="submission" date="2019-09" db="EMBL/GenBank/DDBJ databases">
        <title>Draft genome information of white flower Hibiscus syriacus.</title>
        <authorList>
            <person name="Kim Y.-M."/>
        </authorList>
    </citation>
    <scope>NUCLEOTIDE SEQUENCE [LARGE SCALE GENOMIC DNA]</scope>
    <source>
        <strain evidence="3">YM2019G1</strain>
    </source>
</reference>
<organism evidence="3 4">
    <name type="scientific">Hibiscus syriacus</name>
    <name type="common">Rose of Sharon</name>
    <dbReference type="NCBI Taxonomy" id="106335"/>
    <lineage>
        <taxon>Eukaryota</taxon>
        <taxon>Viridiplantae</taxon>
        <taxon>Streptophyta</taxon>
        <taxon>Embryophyta</taxon>
        <taxon>Tracheophyta</taxon>
        <taxon>Spermatophyta</taxon>
        <taxon>Magnoliopsida</taxon>
        <taxon>eudicotyledons</taxon>
        <taxon>Gunneridae</taxon>
        <taxon>Pentapetalae</taxon>
        <taxon>rosids</taxon>
        <taxon>malvids</taxon>
        <taxon>Malvales</taxon>
        <taxon>Malvaceae</taxon>
        <taxon>Malvoideae</taxon>
        <taxon>Hibiscus</taxon>
    </lineage>
</organism>
<evidence type="ECO:0000313" key="4">
    <source>
        <dbReference type="Proteomes" id="UP000436088"/>
    </source>
</evidence>
<feature type="domain" description="Thioredoxin" evidence="2">
    <location>
        <begin position="6"/>
        <end position="82"/>
    </location>
</feature>
<dbReference type="EMBL" id="VEPZ02001778">
    <property type="protein sequence ID" value="KAE8655531.1"/>
    <property type="molecule type" value="Genomic_DNA"/>
</dbReference>
<dbReference type="InterPro" id="IPR036249">
    <property type="entry name" value="Thioredoxin-like_sf"/>
</dbReference>
<gene>
    <name evidence="3" type="ORF">F3Y22_tig00117026pilonHSYRG00131</name>
</gene>
<dbReference type="PANTHER" id="PTHR46115">
    <property type="entry name" value="THIOREDOXIN-LIKE PROTEIN 1"/>
    <property type="match status" value="1"/>
</dbReference>
<dbReference type="SUPFAM" id="SSF52833">
    <property type="entry name" value="Thioredoxin-like"/>
    <property type="match status" value="1"/>
</dbReference>